<gene>
    <name evidence="2" type="ORF">MNB_SV-6-1635</name>
</gene>
<dbReference type="EMBL" id="FPHC01000039">
    <property type="protein sequence ID" value="SFV55997.1"/>
    <property type="molecule type" value="Genomic_DNA"/>
</dbReference>
<evidence type="ECO:0000256" key="1">
    <source>
        <dbReference type="SAM" id="Phobius"/>
    </source>
</evidence>
<feature type="transmembrane region" description="Helical" evidence="1">
    <location>
        <begin position="12"/>
        <end position="34"/>
    </location>
</feature>
<dbReference type="AlphaFoldDB" id="A0A1W1BR94"/>
<keyword evidence="1" id="KW-1133">Transmembrane helix</keyword>
<proteinExistence type="predicted"/>
<reference evidence="2" key="1">
    <citation type="submission" date="2016-10" db="EMBL/GenBank/DDBJ databases">
        <authorList>
            <person name="de Groot N.N."/>
        </authorList>
    </citation>
    <scope>NUCLEOTIDE SEQUENCE</scope>
</reference>
<name>A0A1W1BR94_9ZZZZ</name>
<organism evidence="2">
    <name type="scientific">hydrothermal vent metagenome</name>
    <dbReference type="NCBI Taxonomy" id="652676"/>
    <lineage>
        <taxon>unclassified sequences</taxon>
        <taxon>metagenomes</taxon>
        <taxon>ecological metagenomes</taxon>
    </lineage>
</organism>
<accession>A0A1W1BR94</accession>
<protein>
    <submittedName>
        <fullName evidence="2">Uncharacterized protein</fullName>
    </submittedName>
</protein>
<keyword evidence="1" id="KW-0472">Membrane</keyword>
<evidence type="ECO:0000313" key="2">
    <source>
        <dbReference type="EMBL" id="SFV55997.1"/>
    </source>
</evidence>
<keyword evidence="1" id="KW-0812">Transmembrane</keyword>
<sequence>MKDKNSKLEMIFWSTILVLALIYIGLQFAASSYIKKSDSNSTKQTTIVPPRISSVIKEFIVDDNSIKHHLEENSTTEYIDNGLHTSIEHINTTIDKRVEELFKPVYDKIDTFLDFHYSVIGEYTELGLAATGKIEESIKDRLFGSQFDKSLSKTTLHIESRFISELDAHKKLIENHITQDIDKELNINLLNTLKRDINSSISTQKNKIATMLGIGVSYKVIVATLSTKLAAKLSSKLAIKGAVKGGSKLGAAGIGAATGAICGPAAIVCSPLLAITAWFGTDAILVTGDEYLHRDEFKQEITQSIDQQKQSLKDEYKKIYRDALNKESSHIIKMYKDTHIKKKIRKRVREYVTDE</sequence>